<dbReference type="Proteomes" id="UP001274830">
    <property type="component" value="Unassembled WGS sequence"/>
</dbReference>
<keyword evidence="2" id="KW-1185">Reference proteome</keyword>
<proteinExistence type="predicted"/>
<reference evidence="1" key="1">
    <citation type="submission" date="2023-07" db="EMBL/GenBank/DDBJ databases">
        <title>Black Yeasts Isolated from many extreme environments.</title>
        <authorList>
            <person name="Coleine C."/>
            <person name="Stajich J.E."/>
            <person name="Selbmann L."/>
        </authorList>
    </citation>
    <scope>NUCLEOTIDE SEQUENCE</scope>
    <source>
        <strain evidence="1">CCFEE 5485</strain>
    </source>
</reference>
<sequence>MPAPPYRARFAVLTALVLAAALVLLSRQKLLQRVPDPRQSAQNAWDVSANHSAMLHDNNEVIADTQGKPDIHARAPPTEPLTIASTEREGAMSLALQTSTTEHADALLKKAGRQPAGYSIATHRVDPAALSDNGWTCSTDPRVRNFDRSSRVPVQSALAGLGLSLIVTKEEHPTNPEAGRFHAIECRHDQSYEMNGQNHLPTHAPSTFVLNPTEGTIIRNGRQISPEDTVRQNSILGASTPAAPPLEAWDIITVLNNAPPRRKPTQQ</sequence>
<evidence type="ECO:0000313" key="1">
    <source>
        <dbReference type="EMBL" id="KAK3677517.1"/>
    </source>
</evidence>
<protein>
    <submittedName>
        <fullName evidence="1">Uncharacterized protein</fullName>
    </submittedName>
</protein>
<accession>A0AAE1C471</accession>
<name>A0AAE1C471_9PEZI</name>
<organism evidence="1 2">
    <name type="scientific">Recurvomyces mirabilis</name>
    <dbReference type="NCBI Taxonomy" id="574656"/>
    <lineage>
        <taxon>Eukaryota</taxon>
        <taxon>Fungi</taxon>
        <taxon>Dikarya</taxon>
        <taxon>Ascomycota</taxon>
        <taxon>Pezizomycotina</taxon>
        <taxon>Dothideomycetes</taxon>
        <taxon>Dothideomycetidae</taxon>
        <taxon>Mycosphaerellales</taxon>
        <taxon>Teratosphaeriaceae</taxon>
        <taxon>Recurvomyces</taxon>
    </lineage>
</organism>
<comment type="caution">
    <text evidence="1">The sequence shown here is derived from an EMBL/GenBank/DDBJ whole genome shotgun (WGS) entry which is preliminary data.</text>
</comment>
<dbReference type="EMBL" id="JAUTXT010000006">
    <property type="protein sequence ID" value="KAK3677517.1"/>
    <property type="molecule type" value="Genomic_DNA"/>
</dbReference>
<gene>
    <name evidence="1" type="ORF">LTR78_002367</name>
</gene>
<dbReference type="AlphaFoldDB" id="A0AAE1C471"/>
<evidence type="ECO:0000313" key="2">
    <source>
        <dbReference type="Proteomes" id="UP001274830"/>
    </source>
</evidence>